<dbReference type="OrthoDB" id="9046151at2"/>
<dbReference type="Pfam" id="PF00496">
    <property type="entry name" value="SBP_bac_5"/>
    <property type="match status" value="1"/>
</dbReference>
<dbReference type="Gene3D" id="3.40.190.10">
    <property type="entry name" value="Periplasmic binding protein-like II"/>
    <property type="match status" value="1"/>
</dbReference>
<reference evidence="3 4" key="1">
    <citation type="submission" date="2019-10" db="EMBL/GenBank/DDBJ databases">
        <title>Whole genome shotgun sequence of Acrocarpospora corrugata NBRC 13972.</title>
        <authorList>
            <person name="Ichikawa N."/>
            <person name="Kimura A."/>
            <person name="Kitahashi Y."/>
            <person name="Komaki H."/>
            <person name="Oguchi A."/>
        </authorList>
    </citation>
    <scope>NUCLEOTIDE SEQUENCE [LARGE SCALE GENOMIC DNA]</scope>
    <source>
        <strain evidence="3 4">NBRC 13972</strain>
    </source>
</reference>
<dbReference type="CDD" id="cd00995">
    <property type="entry name" value="PBP2_NikA_DppA_OppA_like"/>
    <property type="match status" value="1"/>
</dbReference>
<feature type="signal peptide" evidence="1">
    <location>
        <begin position="1"/>
        <end position="20"/>
    </location>
</feature>
<dbReference type="Gene3D" id="3.10.105.10">
    <property type="entry name" value="Dipeptide-binding Protein, Domain 3"/>
    <property type="match status" value="1"/>
</dbReference>
<name>A0A5M3VWM8_9ACTN</name>
<protein>
    <submittedName>
        <fullName evidence="3">ABC transporter substrate-binding protein</fullName>
    </submittedName>
</protein>
<dbReference type="GO" id="GO:0043190">
    <property type="term" value="C:ATP-binding cassette (ABC) transporter complex"/>
    <property type="evidence" value="ECO:0007669"/>
    <property type="project" value="InterPro"/>
</dbReference>
<accession>A0A5M3VWM8</accession>
<dbReference type="RefSeq" id="WP_155335888.1">
    <property type="nucleotide sequence ID" value="NZ_BAAABN010000042.1"/>
</dbReference>
<evidence type="ECO:0000313" key="3">
    <source>
        <dbReference type="EMBL" id="GER99502.1"/>
    </source>
</evidence>
<evidence type="ECO:0000256" key="1">
    <source>
        <dbReference type="SAM" id="SignalP"/>
    </source>
</evidence>
<dbReference type="GO" id="GO:0015833">
    <property type="term" value="P:peptide transport"/>
    <property type="evidence" value="ECO:0007669"/>
    <property type="project" value="TreeGrafter"/>
</dbReference>
<dbReference type="Proteomes" id="UP000334990">
    <property type="component" value="Unassembled WGS sequence"/>
</dbReference>
<dbReference type="GO" id="GO:0042597">
    <property type="term" value="C:periplasmic space"/>
    <property type="evidence" value="ECO:0007669"/>
    <property type="project" value="UniProtKB-ARBA"/>
</dbReference>
<dbReference type="InterPro" id="IPR039424">
    <property type="entry name" value="SBP_5"/>
</dbReference>
<keyword evidence="1" id="KW-0732">Signal</keyword>
<keyword evidence="4" id="KW-1185">Reference proteome</keyword>
<dbReference type="InterPro" id="IPR000914">
    <property type="entry name" value="SBP_5_dom"/>
</dbReference>
<gene>
    <name evidence="3" type="ORF">Acor_15660</name>
</gene>
<dbReference type="PIRSF" id="PIRSF002741">
    <property type="entry name" value="MppA"/>
    <property type="match status" value="1"/>
</dbReference>
<dbReference type="PROSITE" id="PS51257">
    <property type="entry name" value="PROKAR_LIPOPROTEIN"/>
    <property type="match status" value="1"/>
</dbReference>
<dbReference type="SUPFAM" id="SSF53850">
    <property type="entry name" value="Periplasmic binding protein-like II"/>
    <property type="match status" value="1"/>
</dbReference>
<evidence type="ECO:0000313" key="4">
    <source>
        <dbReference type="Proteomes" id="UP000334990"/>
    </source>
</evidence>
<evidence type="ECO:0000259" key="2">
    <source>
        <dbReference type="Pfam" id="PF00496"/>
    </source>
</evidence>
<organism evidence="3 4">
    <name type="scientific">Acrocarpospora corrugata</name>
    <dbReference type="NCBI Taxonomy" id="35763"/>
    <lineage>
        <taxon>Bacteria</taxon>
        <taxon>Bacillati</taxon>
        <taxon>Actinomycetota</taxon>
        <taxon>Actinomycetes</taxon>
        <taxon>Streptosporangiales</taxon>
        <taxon>Streptosporangiaceae</taxon>
        <taxon>Acrocarpospora</taxon>
    </lineage>
</organism>
<dbReference type="PANTHER" id="PTHR30290">
    <property type="entry name" value="PERIPLASMIC BINDING COMPONENT OF ABC TRANSPORTER"/>
    <property type="match status" value="1"/>
</dbReference>
<dbReference type="EMBL" id="BLAD01000040">
    <property type="protein sequence ID" value="GER99502.1"/>
    <property type="molecule type" value="Genomic_DNA"/>
</dbReference>
<sequence length="534" mass="56675">MRRTTALVGAYVLVGVSALAGCGGSEPGAPSAAITEITEITMLEPEPSQGLDPNIAAADASRIPMAMMYETLTERDAGGELVGALAEKWESSPDNTIYTFTLKSGVGFSDGTPVTAADVKFSFERMKTGEVMKGLLSTLTSVEAVDEKTVRFTLSAPSWIFPETASRPGSAAILSKKAVEAKPDYFTQPTATSGPWQLTSYVPKGSAIFDVNPHYPTPPKISKIRYTFSEDPSGHAAAIESGSGDIANIGYTDAERLKSAGGSVQVLQSDALAPLFWGWDRTKAPFSDKKVRQAVAFAVDREGRQTACWSGTGGVTYGNILRPWDPNYTEISTYRTSGRADSISKAKALLDTAGWVEGAGGTRTAKGVAGVADGTPFKLSVPYESNWPAAGCHVQVLQQNLKDVGIQVTPEKYDPAAYWGDVAKGKFAMYHGGAGASGAADLYQNWFRTGGSLTELTTHLADESLDAKIDKALGAGSPADATAIFKELEQWQADELPMLVVGYQWPQVAASRRVTNFTAPLDDDSYSLVRASVG</sequence>
<feature type="chain" id="PRO_5039189646" evidence="1">
    <location>
        <begin position="21"/>
        <end position="534"/>
    </location>
</feature>
<dbReference type="AlphaFoldDB" id="A0A5M3VWM8"/>
<dbReference type="InterPro" id="IPR030678">
    <property type="entry name" value="Peptide/Ni-bd"/>
</dbReference>
<proteinExistence type="predicted"/>
<comment type="caution">
    <text evidence="3">The sequence shown here is derived from an EMBL/GenBank/DDBJ whole genome shotgun (WGS) entry which is preliminary data.</text>
</comment>
<dbReference type="GO" id="GO:1904680">
    <property type="term" value="F:peptide transmembrane transporter activity"/>
    <property type="evidence" value="ECO:0007669"/>
    <property type="project" value="TreeGrafter"/>
</dbReference>
<feature type="domain" description="Solute-binding protein family 5" evidence="2">
    <location>
        <begin position="80"/>
        <end position="440"/>
    </location>
</feature>